<reference evidence="5 6" key="1">
    <citation type="submission" date="2024-02" db="EMBL/GenBank/DDBJ databases">
        <title>A Gaetbulibacter species isolated from tidal flats and genomic insights of their niches.</title>
        <authorList>
            <person name="Ye Y."/>
        </authorList>
    </citation>
    <scope>NUCLEOTIDE SEQUENCE [LARGE SCALE GENOMIC DNA]</scope>
    <source>
        <strain evidence="5 6">KEM-8</strain>
    </source>
</reference>
<dbReference type="SMART" id="SM00354">
    <property type="entry name" value="HTH_LACI"/>
    <property type="match status" value="1"/>
</dbReference>
<dbReference type="PANTHER" id="PTHR30146:SF144">
    <property type="entry name" value="LACI-FAMILY TRANSCRIPTION REGULATOR"/>
    <property type="match status" value="1"/>
</dbReference>
<dbReference type="InterPro" id="IPR010982">
    <property type="entry name" value="Lambda_DNA-bd_dom_sf"/>
</dbReference>
<dbReference type="InterPro" id="IPR025997">
    <property type="entry name" value="SBP_2_dom"/>
</dbReference>
<dbReference type="Proteomes" id="UP001610104">
    <property type="component" value="Unassembled WGS sequence"/>
</dbReference>
<dbReference type="RefSeq" id="WP_395438957.1">
    <property type="nucleotide sequence ID" value="NZ_JBAWKC010000004.1"/>
</dbReference>
<sequence length="350" mass="40241">MTRIKDIAREANVSEGTIDRVIHNRGGVSKKTEIKIKEILKKRNFTLNPVASALARQKKYKIAVLIPEFSESDIFWELPNLGILKAIDDIKSLGVEVAIFKYEQYSPQSYKKSFDLLLKGNPSAVIFVPMFLKETSKIVNQLKKLQIKYFFLNIDFEEFENSIFIGQNSYMAGFISGKLMHLSVPEEASFLILQSKHQVGDNNAISKRIEGFKNYFKTHKIEVEILLLNIANFSDIESTRKKINNFLDKHSEIKGLFIPSSRISHIVSCLSDLHIKQLKLIGFDNTPQNIECLKNGDVSFLISQKPFDQGYESILLMKDYLLKDKLPKDKIYLPIDILIKENVMFNERIL</sequence>
<dbReference type="EMBL" id="JBAWKC010000004">
    <property type="protein sequence ID" value="MFH6769736.1"/>
    <property type="molecule type" value="Genomic_DNA"/>
</dbReference>
<protein>
    <submittedName>
        <fullName evidence="5">Substrate-binding domain-containing protein</fullName>
    </submittedName>
</protein>
<evidence type="ECO:0000256" key="2">
    <source>
        <dbReference type="ARBA" id="ARBA00023125"/>
    </source>
</evidence>
<evidence type="ECO:0000313" key="5">
    <source>
        <dbReference type="EMBL" id="MFH6769736.1"/>
    </source>
</evidence>
<dbReference type="PROSITE" id="PS50932">
    <property type="entry name" value="HTH_LACI_2"/>
    <property type="match status" value="1"/>
</dbReference>
<dbReference type="SUPFAM" id="SSF47413">
    <property type="entry name" value="lambda repressor-like DNA-binding domains"/>
    <property type="match status" value="1"/>
</dbReference>
<accession>A0ABW7MSA1</accession>
<dbReference type="InterPro" id="IPR028082">
    <property type="entry name" value="Peripla_BP_I"/>
</dbReference>
<dbReference type="PROSITE" id="PS00356">
    <property type="entry name" value="HTH_LACI_1"/>
    <property type="match status" value="1"/>
</dbReference>
<keyword evidence="2" id="KW-0238">DNA-binding</keyword>
<dbReference type="Gene3D" id="3.40.50.2300">
    <property type="match status" value="2"/>
</dbReference>
<gene>
    <name evidence="5" type="ORF">V8G56_13365</name>
</gene>
<keyword evidence="6" id="KW-1185">Reference proteome</keyword>
<keyword evidence="1" id="KW-0805">Transcription regulation</keyword>
<evidence type="ECO:0000313" key="6">
    <source>
        <dbReference type="Proteomes" id="UP001610104"/>
    </source>
</evidence>
<dbReference type="InterPro" id="IPR000843">
    <property type="entry name" value="HTH_LacI"/>
</dbReference>
<dbReference type="PANTHER" id="PTHR30146">
    <property type="entry name" value="LACI-RELATED TRANSCRIPTIONAL REPRESSOR"/>
    <property type="match status" value="1"/>
</dbReference>
<keyword evidence="3" id="KW-0804">Transcription</keyword>
<proteinExistence type="predicted"/>
<name>A0ABW7MSA1_9FLAO</name>
<evidence type="ECO:0000259" key="4">
    <source>
        <dbReference type="PROSITE" id="PS50932"/>
    </source>
</evidence>
<dbReference type="SUPFAM" id="SSF53822">
    <property type="entry name" value="Periplasmic binding protein-like I"/>
    <property type="match status" value="1"/>
</dbReference>
<dbReference type="CDD" id="cd01392">
    <property type="entry name" value="HTH_LacI"/>
    <property type="match status" value="1"/>
</dbReference>
<dbReference type="Pfam" id="PF13407">
    <property type="entry name" value="Peripla_BP_4"/>
    <property type="match status" value="1"/>
</dbReference>
<evidence type="ECO:0000256" key="3">
    <source>
        <dbReference type="ARBA" id="ARBA00023163"/>
    </source>
</evidence>
<organism evidence="5 6">
    <name type="scientific">Gaetbulibacter aquiaggeris</name>
    <dbReference type="NCBI Taxonomy" id="1735373"/>
    <lineage>
        <taxon>Bacteria</taxon>
        <taxon>Pseudomonadati</taxon>
        <taxon>Bacteroidota</taxon>
        <taxon>Flavobacteriia</taxon>
        <taxon>Flavobacteriales</taxon>
        <taxon>Flavobacteriaceae</taxon>
        <taxon>Gaetbulibacter</taxon>
    </lineage>
</organism>
<comment type="caution">
    <text evidence="5">The sequence shown here is derived from an EMBL/GenBank/DDBJ whole genome shotgun (WGS) entry which is preliminary data.</text>
</comment>
<feature type="domain" description="HTH lacI-type" evidence="4">
    <location>
        <begin position="2"/>
        <end position="56"/>
    </location>
</feature>
<evidence type="ECO:0000256" key="1">
    <source>
        <dbReference type="ARBA" id="ARBA00023015"/>
    </source>
</evidence>
<dbReference type="Gene3D" id="1.10.260.40">
    <property type="entry name" value="lambda repressor-like DNA-binding domains"/>
    <property type="match status" value="1"/>
</dbReference>
<dbReference type="Pfam" id="PF00356">
    <property type="entry name" value="LacI"/>
    <property type="match status" value="1"/>
</dbReference>